<keyword evidence="2" id="KW-1185">Reference proteome</keyword>
<accession>A0ABW4YN70</accession>
<dbReference type="PROSITE" id="PS51257">
    <property type="entry name" value="PROKAR_LIPOPROTEIN"/>
    <property type="match status" value="1"/>
</dbReference>
<dbReference type="RefSeq" id="WP_377774132.1">
    <property type="nucleotide sequence ID" value="NZ_JBHUHO010000037.1"/>
</dbReference>
<name>A0ABW4YN70_9BACL</name>
<proteinExistence type="predicted"/>
<evidence type="ECO:0000313" key="1">
    <source>
        <dbReference type="EMBL" id="MFD2117196.1"/>
    </source>
</evidence>
<protein>
    <recommendedName>
        <fullName evidence="3">DUF3221 domain-containing protein</fullName>
    </recommendedName>
</protein>
<organism evidence="1 2">
    <name type="scientific">Paenibacillus yanchengensis</name>
    <dbReference type="NCBI Taxonomy" id="2035833"/>
    <lineage>
        <taxon>Bacteria</taxon>
        <taxon>Bacillati</taxon>
        <taxon>Bacillota</taxon>
        <taxon>Bacilli</taxon>
        <taxon>Bacillales</taxon>
        <taxon>Paenibacillaceae</taxon>
        <taxon>Paenibacillus</taxon>
    </lineage>
</organism>
<gene>
    <name evidence="1" type="ORF">ACFSJH_15815</name>
</gene>
<evidence type="ECO:0000313" key="2">
    <source>
        <dbReference type="Proteomes" id="UP001597362"/>
    </source>
</evidence>
<evidence type="ECO:0008006" key="3">
    <source>
        <dbReference type="Google" id="ProtNLM"/>
    </source>
</evidence>
<sequence>MLGKKSLLVVVSMLMVIGLLAGCSTSNSKNEGALKGDLVVSGDTLLSHVCVAQSRYYPGDRIVFRALVTDSSDQSLVEDAKVKLVFDNGEEMEMLLGIHGEEIQPNLYLRPQLTYLNDHPGTAIPTLRTYFEITE</sequence>
<reference evidence="2" key="1">
    <citation type="journal article" date="2019" name="Int. J. Syst. Evol. Microbiol.">
        <title>The Global Catalogue of Microorganisms (GCM) 10K type strain sequencing project: providing services to taxonomists for standard genome sequencing and annotation.</title>
        <authorList>
            <consortium name="The Broad Institute Genomics Platform"/>
            <consortium name="The Broad Institute Genome Sequencing Center for Infectious Disease"/>
            <person name="Wu L."/>
            <person name="Ma J."/>
        </authorList>
    </citation>
    <scope>NUCLEOTIDE SEQUENCE [LARGE SCALE GENOMIC DNA]</scope>
    <source>
        <strain evidence="2">GH52</strain>
    </source>
</reference>
<dbReference type="EMBL" id="JBHUHO010000037">
    <property type="protein sequence ID" value="MFD2117196.1"/>
    <property type="molecule type" value="Genomic_DNA"/>
</dbReference>
<dbReference type="Proteomes" id="UP001597362">
    <property type="component" value="Unassembled WGS sequence"/>
</dbReference>
<comment type="caution">
    <text evidence="1">The sequence shown here is derived from an EMBL/GenBank/DDBJ whole genome shotgun (WGS) entry which is preliminary data.</text>
</comment>